<dbReference type="OrthoDB" id="5772781at2759"/>
<dbReference type="PANTHER" id="PTHR12149">
    <property type="entry name" value="FRUCTOSAMINE 3 KINASE-RELATED PROTEIN"/>
    <property type="match status" value="1"/>
</dbReference>
<dbReference type="EMBL" id="JFFI01001965">
    <property type="protein sequence ID" value="KXH47819.1"/>
    <property type="molecule type" value="Genomic_DNA"/>
</dbReference>
<dbReference type="GO" id="GO:0102193">
    <property type="term" value="F:protein-ribulosamine 3-kinase activity"/>
    <property type="evidence" value="ECO:0007669"/>
    <property type="project" value="UniProtKB-EC"/>
</dbReference>
<proteinExistence type="predicted"/>
<protein>
    <recommendedName>
        <fullName evidence="1">protein-ribulosamine 3-kinase</fullName>
        <ecNumber evidence="1">2.7.1.172</ecNumber>
    </recommendedName>
</protein>
<evidence type="ECO:0000256" key="2">
    <source>
        <dbReference type="ARBA" id="ARBA00048655"/>
    </source>
</evidence>
<accession>A0A135TIA3</accession>
<dbReference type="PANTHER" id="PTHR12149:SF8">
    <property type="entry name" value="PROTEIN-RIBULOSAMINE 3-KINASE"/>
    <property type="match status" value="1"/>
</dbReference>
<comment type="caution">
    <text evidence="3">The sequence shown here is derived from an EMBL/GenBank/DDBJ whole genome shotgun (WGS) entry which is preliminary data.</text>
</comment>
<dbReference type="Pfam" id="PF03881">
    <property type="entry name" value="Fructosamin_kin"/>
    <property type="match status" value="1"/>
</dbReference>
<dbReference type="InterPro" id="IPR016477">
    <property type="entry name" value="Fructo-/Ketosamine-3-kinase"/>
</dbReference>
<name>A0A135TIA3_9PEZI</name>
<organism evidence="3 4">
    <name type="scientific">Colletotrichum salicis</name>
    <dbReference type="NCBI Taxonomy" id="1209931"/>
    <lineage>
        <taxon>Eukaryota</taxon>
        <taxon>Fungi</taxon>
        <taxon>Dikarya</taxon>
        <taxon>Ascomycota</taxon>
        <taxon>Pezizomycotina</taxon>
        <taxon>Sordariomycetes</taxon>
        <taxon>Hypocreomycetidae</taxon>
        <taxon>Glomerellales</taxon>
        <taxon>Glomerellaceae</taxon>
        <taxon>Colletotrichum</taxon>
        <taxon>Colletotrichum acutatum species complex</taxon>
    </lineage>
</organism>
<evidence type="ECO:0000313" key="4">
    <source>
        <dbReference type="Proteomes" id="UP000070121"/>
    </source>
</evidence>
<reference evidence="3 4" key="1">
    <citation type="submission" date="2014-02" db="EMBL/GenBank/DDBJ databases">
        <title>The genome sequence of Colletotrichum salicis CBS 607.94.</title>
        <authorList>
            <person name="Baroncelli R."/>
            <person name="Thon M.R."/>
        </authorList>
    </citation>
    <scope>NUCLEOTIDE SEQUENCE [LARGE SCALE GENOMIC DNA]</scope>
    <source>
        <strain evidence="3 4">CBS 607.94</strain>
    </source>
</reference>
<dbReference type="EC" id="2.7.1.172" evidence="1"/>
<dbReference type="Proteomes" id="UP000070121">
    <property type="component" value="Unassembled WGS sequence"/>
</dbReference>
<dbReference type="SUPFAM" id="SSF56112">
    <property type="entry name" value="Protein kinase-like (PK-like)"/>
    <property type="match status" value="1"/>
</dbReference>
<evidence type="ECO:0000313" key="3">
    <source>
        <dbReference type="EMBL" id="KXH47819.1"/>
    </source>
</evidence>
<dbReference type="InterPro" id="IPR011009">
    <property type="entry name" value="Kinase-like_dom_sf"/>
</dbReference>
<keyword evidence="4" id="KW-1185">Reference proteome</keyword>
<gene>
    <name evidence="3" type="ORF">CSAL01_03312</name>
</gene>
<dbReference type="AlphaFoldDB" id="A0A135TIA3"/>
<sequence>METSTALPTVSQTKNLINHYDSNAISVDVNLDSSLVTLEQHNVDLELHLRNQKLRARQDRKFPTDEAMEEALPEGLSIDSAESFGYSAWAVTGFISEPSGYGKYKKEDLPTYFYMTKFVDFDVTRAQDPANFCNRLTELHERSQTLSDRFGFHVTTCDGNRPPNVEWESSWAEFYRKLLLHTLSLDIKKNGTWDKYERAAHQVASNLIHGDLWEGNTGISKETNLPMLFDAGSYFAHNEMELGHWACEFSPIFGKQAYMDWYLACFPKAEPVDEFDDRIRLYSLKGGINYSASHPNSRLRTSAYNSMLYLCEKYAPIVGITSITGDLVGSNQMDSGVTKGLLCIDCFR</sequence>
<evidence type="ECO:0000256" key="1">
    <source>
        <dbReference type="ARBA" id="ARBA00011961"/>
    </source>
</evidence>
<dbReference type="Gene3D" id="3.90.1200.10">
    <property type="match status" value="1"/>
</dbReference>
<comment type="catalytic activity">
    <reaction evidence="2">
        <text>N(6)-D-ribulosyl-L-lysyl-[protein] + ATP = N(6)-(3-O-phospho-D-ribulosyl)-L-lysyl-[protein] + ADP + H(+)</text>
        <dbReference type="Rhea" id="RHEA:48432"/>
        <dbReference type="Rhea" id="RHEA-COMP:12103"/>
        <dbReference type="Rhea" id="RHEA-COMP:12104"/>
        <dbReference type="ChEBI" id="CHEBI:15378"/>
        <dbReference type="ChEBI" id="CHEBI:30616"/>
        <dbReference type="ChEBI" id="CHEBI:90418"/>
        <dbReference type="ChEBI" id="CHEBI:90420"/>
        <dbReference type="ChEBI" id="CHEBI:456216"/>
        <dbReference type="EC" id="2.7.1.172"/>
    </reaction>
    <physiologicalReaction direction="left-to-right" evidence="2">
        <dbReference type="Rhea" id="RHEA:48433"/>
    </physiologicalReaction>
</comment>